<keyword evidence="5" id="KW-1185">Reference proteome</keyword>
<dbReference type="Pfam" id="PF00892">
    <property type="entry name" value="EamA"/>
    <property type="match status" value="2"/>
</dbReference>
<feature type="transmembrane region" description="Helical" evidence="2">
    <location>
        <begin position="275"/>
        <end position="292"/>
    </location>
</feature>
<organism evidence="4 5">
    <name type="scientific">Slackia faecicanis</name>
    <dbReference type="NCBI Taxonomy" id="255723"/>
    <lineage>
        <taxon>Bacteria</taxon>
        <taxon>Bacillati</taxon>
        <taxon>Actinomycetota</taxon>
        <taxon>Coriobacteriia</taxon>
        <taxon>Eggerthellales</taxon>
        <taxon>Eggerthellaceae</taxon>
        <taxon>Slackia</taxon>
    </lineage>
</organism>
<dbReference type="AlphaFoldDB" id="A0A3N0AGP1"/>
<sequence>MADRRRRGVVLALVGGTGWGFSGACSQYLFGQGVDPLWASAVAMAVAGALLVAYMLVARRDALLSLWRSPRSVGRLVLFSLAGLTLCRVTYLLAIQYSNAGTATVLQYVGPVLIVAASCFAARRLPSGRESVAVLCVVAGTFLLATHGDPSTMALSPEGMFWGLAAAVSVALYSLLPGSLMKRHGSLAVVSSGLLLGGVVLYLVTGSWARAPQLDGSGMLAMFGGLTGIGTLLGFAAYLTAINDLGAAKASLLASVETVSATAFAALWLRTPFAPMDFVGFALIMATVFLLARFDAPKPVREAAA</sequence>
<keyword evidence="2" id="KW-0472">Membrane</keyword>
<feature type="transmembrane region" description="Helical" evidence="2">
    <location>
        <begin position="36"/>
        <end position="56"/>
    </location>
</feature>
<feature type="transmembrane region" description="Helical" evidence="2">
    <location>
        <begin position="76"/>
        <end position="94"/>
    </location>
</feature>
<evidence type="ECO:0000313" key="4">
    <source>
        <dbReference type="EMBL" id="RNL20894.1"/>
    </source>
</evidence>
<feature type="transmembrane region" description="Helical" evidence="2">
    <location>
        <begin position="187"/>
        <end position="208"/>
    </location>
</feature>
<comment type="similarity">
    <text evidence="1">Belongs to the EamA transporter family.</text>
</comment>
<feature type="transmembrane region" description="Helical" evidence="2">
    <location>
        <begin position="220"/>
        <end position="239"/>
    </location>
</feature>
<protein>
    <submittedName>
        <fullName evidence="4">EamA family transporter</fullName>
    </submittedName>
</protein>
<comment type="caution">
    <text evidence="4">The sequence shown here is derived from an EMBL/GenBank/DDBJ whole genome shotgun (WGS) entry which is preliminary data.</text>
</comment>
<proteinExistence type="inferred from homology"/>
<feature type="transmembrane region" description="Helical" evidence="2">
    <location>
        <begin position="251"/>
        <end position="269"/>
    </location>
</feature>
<dbReference type="PANTHER" id="PTHR22911">
    <property type="entry name" value="ACYL-MALONYL CONDENSING ENZYME-RELATED"/>
    <property type="match status" value="1"/>
</dbReference>
<name>A0A3N0AGP1_9ACTN</name>
<feature type="transmembrane region" description="Helical" evidence="2">
    <location>
        <begin position="100"/>
        <end position="120"/>
    </location>
</feature>
<evidence type="ECO:0000256" key="2">
    <source>
        <dbReference type="SAM" id="Phobius"/>
    </source>
</evidence>
<dbReference type="RefSeq" id="WP_123197993.1">
    <property type="nucleotide sequence ID" value="NZ_QICB01000002.1"/>
</dbReference>
<feature type="transmembrane region" description="Helical" evidence="2">
    <location>
        <begin position="9"/>
        <end position="30"/>
    </location>
</feature>
<dbReference type="OrthoDB" id="9810818at2"/>
<dbReference type="InterPro" id="IPR000620">
    <property type="entry name" value="EamA_dom"/>
</dbReference>
<evidence type="ECO:0000313" key="5">
    <source>
        <dbReference type="Proteomes" id="UP000267368"/>
    </source>
</evidence>
<feature type="domain" description="EamA" evidence="3">
    <location>
        <begin position="7"/>
        <end position="145"/>
    </location>
</feature>
<reference evidence="5" key="1">
    <citation type="submission" date="2018-05" db="EMBL/GenBank/DDBJ databases">
        <title>Genome Sequencing of selected type strains of the family Eggerthellaceae.</title>
        <authorList>
            <person name="Danylec N."/>
            <person name="Stoll D.A."/>
            <person name="Doetsch A."/>
            <person name="Huch M."/>
        </authorList>
    </citation>
    <scope>NUCLEOTIDE SEQUENCE [LARGE SCALE GENOMIC DNA]</scope>
    <source>
        <strain evidence="5">DSM 17537</strain>
    </source>
</reference>
<keyword evidence="2" id="KW-0812">Transmembrane</keyword>
<feature type="transmembrane region" description="Helical" evidence="2">
    <location>
        <begin position="160"/>
        <end position="180"/>
    </location>
</feature>
<evidence type="ECO:0000259" key="3">
    <source>
        <dbReference type="Pfam" id="PF00892"/>
    </source>
</evidence>
<dbReference type="Proteomes" id="UP000267368">
    <property type="component" value="Unassembled WGS sequence"/>
</dbReference>
<dbReference type="GO" id="GO:0016020">
    <property type="term" value="C:membrane"/>
    <property type="evidence" value="ECO:0007669"/>
    <property type="project" value="InterPro"/>
</dbReference>
<dbReference type="InterPro" id="IPR037185">
    <property type="entry name" value="EmrE-like"/>
</dbReference>
<feature type="transmembrane region" description="Helical" evidence="2">
    <location>
        <begin position="132"/>
        <end position="148"/>
    </location>
</feature>
<dbReference type="SUPFAM" id="SSF103481">
    <property type="entry name" value="Multidrug resistance efflux transporter EmrE"/>
    <property type="match status" value="2"/>
</dbReference>
<dbReference type="EMBL" id="QICB01000002">
    <property type="protein sequence ID" value="RNL20894.1"/>
    <property type="molecule type" value="Genomic_DNA"/>
</dbReference>
<keyword evidence="2" id="KW-1133">Transmembrane helix</keyword>
<accession>A0A3N0AGP1</accession>
<dbReference type="PROSITE" id="PS51257">
    <property type="entry name" value="PROKAR_LIPOPROTEIN"/>
    <property type="match status" value="1"/>
</dbReference>
<gene>
    <name evidence="4" type="ORF">DMP07_04785</name>
</gene>
<feature type="domain" description="EamA" evidence="3">
    <location>
        <begin position="159"/>
        <end position="292"/>
    </location>
</feature>
<evidence type="ECO:0000256" key="1">
    <source>
        <dbReference type="ARBA" id="ARBA00007362"/>
    </source>
</evidence>
<dbReference type="PANTHER" id="PTHR22911:SF79">
    <property type="entry name" value="MOBA-LIKE NTP TRANSFERASE DOMAIN-CONTAINING PROTEIN"/>
    <property type="match status" value="1"/>
</dbReference>